<dbReference type="Pfam" id="PF07690">
    <property type="entry name" value="MFS_1"/>
    <property type="match status" value="1"/>
</dbReference>
<feature type="transmembrane region" description="Helical" evidence="7">
    <location>
        <begin position="93"/>
        <end position="112"/>
    </location>
</feature>
<evidence type="ECO:0000256" key="1">
    <source>
        <dbReference type="ARBA" id="ARBA00004141"/>
    </source>
</evidence>
<proteinExistence type="predicted"/>
<feature type="transmembrane region" description="Helical" evidence="7">
    <location>
        <begin position="361"/>
        <end position="382"/>
    </location>
</feature>
<dbReference type="GO" id="GO:0016020">
    <property type="term" value="C:membrane"/>
    <property type="evidence" value="ECO:0007669"/>
    <property type="project" value="UniProtKB-SubCell"/>
</dbReference>
<keyword evidence="5" id="KW-0325">Glycoprotein</keyword>
<feature type="transmembrane region" description="Helical" evidence="7">
    <location>
        <begin position="421"/>
        <end position="442"/>
    </location>
</feature>
<dbReference type="FunFam" id="1.20.1250.20:FF:000011">
    <property type="entry name" value="MFS multidrug transporter, putative"/>
    <property type="match status" value="1"/>
</dbReference>
<dbReference type="PANTHER" id="PTHR23502">
    <property type="entry name" value="MAJOR FACILITATOR SUPERFAMILY"/>
    <property type="match status" value="1"/>
</dbReference>
<evidence type="ECO:0000256" key="4">
    <source>
        <dbReference type="ARBA" id="ARBA00023136"/>
    </source>
</evidence>
<reference evidence="9" key="1">
    <citation type="journal article" date="2021" name="Nat. Commun.">
        <title>Genetic determinants of endophytism in the Arabidopsis root mycobiome.</title>
        <authorList>
            <person name="Mesny F."/>
            <person name="Miyauchi S."/>
            <person name="Thiergart T."/>
            <person name="Pickel B."/>
            <person name="Atanasova L."/>
            <person name="Karlsson M."/>
            <person name="Huettel B."/>
            <person name="Barry K.W."/>
            <person name="Haridas S."/>
            <person name="Chen C."/>
            <person name="Bauer D."/>
            <person name="Andreopoulos W."/>
            <person name="Pangilinan J."/>
            <person name="LaButti K."/>
            <person name="Riley R."/>
            <person name="Lipzen A."/>
            <person name="Clum A."/>
            <person name="Drula E."/>
            <person name="Henrissat B."/>
            <person name="Kohler A."/>
            <person name="Grigoriev I.V."/>
            <person name="Martin F.M."/>
            <person name="Hacquard S."/>
        </authorList>
    </citation>
    <scope>NUCLEOTIDE SEQUENCE</scope>
    <source>
        <strain evidence="9">MPI-CAGE-AT-0147</strain>
    </source>
</reference>
<feature type="transmembrane region" description="Helical" evidence="7">
    <location>
        <begin position="279"/>
        <end position="302"/>
    </location>
</feature>
<sequence length="490" mass="53597">MDMPNSAHDIEKALGPESREDSPSDSRDATLVDWDGPDDPEMPLNWPNAKKWKNTLVIATLTLLTPFASSMFAPAIDQVLDEMDISNRDVGTLAVSVYLLGYAFGPLFLAPCSEIYGRLIVYHICTVLFIIANVGCALSTNMPMLIVLRFLTGLVGACPLTVGPGSVSDCFRQEERGRAMAVWTMPVLLGPCLGPAVGAYMSRFKGWRWVFWLLIIMTGAVFILCLVVQKETHPPTLLKRKTERLKKSTGSPELRPATERDMSRRQLFKTSFVRPLKMLFLSPIILGLSLLTAVAYGTLYLLFTTVAQVFQTRYGIVTNVGLVYLGFGAGQFAGLFIFGLVSDAIVKKMAKDGEMKPEYRLPPMIPGGAMIPIGLLIYGWTVQYGVHWFVPIIGTFLIGFGMITVFTPVGTYLVDAFSSHAASATAANTVFRSIGGALLPLAGPRMYASLDQGWGNTLLAAASLGLMGMIVAAMKYGERLRTHPRFQLKL</sequence>
<accession>A0A9P9JJ81</accession>
<dbReference type="InterPro" id="IPR036259">
    <property type="entry name" value="MFS_trans_sf"/>
</dbReference>
<dbReference type="InterPro" id="IPR020846">
    <property type="entry name" value="MFS_dom"/>
</dbReference>
<name>A0A9P9JJ81_9HYPO</name>
<dbReference type="InterPro" id="IPR011701">
    <property type="entry name" value="MFS"/>
</dbReference>
<feature type="transmembrane region" description="Helical" evidence="7">
    <location>
        <begin position="179"/>
        <end position="201"/>
    </location>
</feature>
<feature type="transmembrane region" description="Helical" evidence="7">
    <location>
        <begin position="454"/>
        <end position="476"/>
    </location>
</feature>
<dbReference type="PROSITE" id="PS50850">
    <property type="entry name" value="MFS"/>
    <property type="match status" value="1"/>
</dbReference>
<evidence type="ECO:0000256" key="5">
    <source>
        <dbReference type="ARBA" id="ARBA00023180"/>
    </source>
</evidence>
<evidence type="ECO:0000313" key="10">
    <source>
        <dbReference type="Proteomes" id="UP000738349"/>
    </source>
</evidence>
<evidence type="ECO:0000256" key="2">
    <source>
        <dbReference type="ARBA" id="ARBA00022692"/>
    </source>
</evidence>
<keyword evidence="3 7" id="KW-1133">Transmembrane helix</keyword>
<evidence type="ECO:0000256" key="6">
    <source>
        <dbReference type="SAM" id="MobiDB-lite"/>
    </source>
</evidence>
<keyword evidence="4 7" id="KW-0472">Membrane</keyword>
<gene>
    <name evidence="9" type="ORF">EDB81DRAFT_675088</name>
</gene>
<feature type="transmembrane region" description="Helical" evidence="7">
    <location>
        <begin position="207"/>
        <end position="228"/>
    </location>
</feature>
<feature type="transmembrane region" description="Helical" evidence="7">
    <location>
        <begin position="146"/>
        <end position="167"/>
    </location>
</feature>
<feature type="compositionally biased region" description="Basic and acidic residues" evidence="6">
    <location>
        <begin position="8"/>
        <end position="30"/>
    </location>
</feature>
<organism evidence="9 10">
    <name type="scientific">Dactylonectria macrodidyma</name>
    <dbReference type="NCBI Taxonomy" id="307937"/>
    <lineage>
        <taxon>Eukaryota</taxon>
        <taxon>Fungi</taxon>
        <taxon>Dikarya</taxon>
        <taxon>Ascomycota</taxon>
        <taxon>Pezizomycotina</taxon>
        <taxon>Sordariomycetes</taxon>
        <taxon>Hypocreomycetidae</taxon>
        <taxon>Hypocreales</taxon>
        <taxon>Nectriaceae</taxon>
        <taxon>Dactylonectria</taxon>
    </lineage>
</organism>
<feature type="transmembrane region" description="Helical" evidence="7">
    <location>
        <begin position="322"/>
        <end position="341"/>
    </location>
</feature>
<feature type="transmembrane region" description="Helical" evidence="7">
    <location>
        <begin position="55"/>
        <end position="73"/>
    </location>
</feature>
<comment type="subcellular location">
    <subcellularLocation>
        <location evidence="1">Membrane</location>
        <topology evidence="1">Multi-pass membrane protein</topology>
    </subcellularLocation>
</comment>
<dbReference type="OrthoDB" id="5296287at2759"/>
<keyword evidence="2 7" id="KW-0812">Transmembrane</keyword>
<dbReference type="SUPFAM" id="SSF103473">
    <property type="entry name" value="MFS general substrate transporter"/>
    <property type="match status" value="1"/>
</dbReference>
<keyword evidence="10" id="KW-1185">Reference proteome</keyword>
<evidence type="ECO:0000259" key="8">
    <source>
        <dbReference type="PROSITE" id="PS50850"/>
    </source>
</evidence>
<dbReference type="EMBL" id="JAGMUV010000001">
    <property type="protein sequence ID" value="KAH7176381.1"/>
    <property type="molecule type" value="Genomic_DNA"/>
</dbReference>
<dbReference type="PANTHER" id="PTHR23502:SF153">
    <property type="entry name" value="MULTIDRUG TRANSPORTER, PUTATIVE (AFU_ORTHOLOGUE AFUA_7G00230)-RELATED"/>
    <property type="match status" value="1"/>
</dbReference>
<feature type="transmembrane region" description="Helical" evidence="7">
    <location>
        <begin position="388"/>
        <end position="414"/>
    </location>
</feature>
<dbReference type="AlphaFoldDB" id="A0A9P9JJ81"/>
<comment type="caution">
    <text evidence="9">The sequence shown here is derived from an EMBL/GenBank/DDBJ whole genome shotgun (WGS) entry which is preliminary data.</text>
</comment>
<evidence type="ECO:0000313" key="9">
    <source>
        <dbReference type="EMBL" id="KAH7176381.1"/>
    </source>
</evidence>
<dbReference type="CDD" id="cd17323">
    <property type="entry name" value="MFS_Tpo1_MDR_like"/>
    <property type="match status" value="1"/>
</dbReference>
<dbReference type="Gene3D" id="1.20.1250.20">
    <property type="entry name" value="MFS general substrate transporter like domains"/>
    <property type="match status" value="1"/>
</dbReference>
<dbReference type="Proteomes" id="UP000738349">
    <property type="component" value="Unassembled WGS sequence"/>
</dbReference>
<protein>
    <submittedName>
        <fullName evidence="9">Major facilitator superfamily domain-containing protein</fullName>
    </submittedName>
</protein>
<feature type="transmembrane region" description="Helical" evidence="7">
    <location>
        <begin position="119"/>
        <end position="140"/>
    </location>
</feature>
<feature type="domain" description="Major facilitator superfamily (MFS) profile" evidence="8">
    <location>
        <begin position="54"/>
        <end position="480"/>
    </location>
</feature>
<feature type="region of interest" description="Disordered" evidence="6">
    <location>
        <begin position="1"/>
        <end position="40"/>
    </location>
</feature>
<evidence type="ECO:0000256" key="3">
    <source>
        <dbReference type="ARBA" id="ARBA00022989"/>
    </source>
</evidence>
<evidence type="ECO:0000256" key="7">
    <source>
        <dbReference type="SAM" id="Phobius"/>
    </source>
</evidence>
<dbReference type="GO" id="GO:0022857">
    <property type="term" value="F:transmembrane transporter activity"/>
    <property type="evidence" value="ECO:0007669"/>
    <property type="project" value="InterPro"/>
</dbReference>